<keyword evidence="2" id="KW-1185">Reference proteome</keyword>
<reference evidence="1" key="1">
    <citation type="submission" date="2021-10" db="EMBL/GenBank/DDBJ databases">
        <title>Tamlana sargassums sp. nov., and Tamlana laminarinivorans sp. nov., two new bacteria isolated from the brown alga.</title>
        <authorList>
            <person name="Li J."/>
        </authorList>
    </citation>
    <scope>NUCLEOTIDE SEQUENCE</scope>
    <source>
        <strain evidence="1">62-3</strain>
    </source>
</reference>
<sequence length="62" mass="7373">MPRKKDLIQLRNLNIKKRYNEISLKNPKWKHEAVVLELEKTFFLTSRTITAILNNEGNYGKD</sequence>
<gene>
    <name evidence="1" type="ORF">LG651_02620</name>
</gene>
<dbReference type="RefSeq" id="WP_226694599.1">
    <property type="nucleotide sequence ID" value="NZ_JAJAPX010000001.1"/>
</dbReference>
<name>A0A9X1I666_9FLAO</name>
<evidence type="ECO:0000313" key="1">
    <source>
        <dbReference type="EMBL" id="MCB4807129.1"/>
    </source>
</evidence>
<dbReference type="EMBL" id="JAJAPX010000001">
    <property type="protein sequence ID" value="MCB4807129.1"/>
    <property type="molecule type" value="Genomic_DNA"/>
</dbReference>
<protein>
    <submittedName>
        <fullName evidence="1">Uncharacterized protein</fullName>
    </submittedName>
</protein>
<dbReference type="Proteomes" id="UP001139286">
    <property type="component" value="Unassembled WGS sequence"/>
</dbReference>
<evidence type="ECO:0000313" key="2">
    <source>
        <dbReference type="Proteomes" id="UP001139286"/>
    </source>
</evidence>
<accession>A0A9X1I666</accession>
<comment type="caution">
    <text evidence="1">The sequence shown here is derived from an EMBL/GenBank/DDBJ whole genome shotgun (WGS) entry which is preliminary data.</text>
</comment>
<proteinExistence type="predicted"/>
<dbReference type="AlphaFoldDB" id="A0A9X1I666"/>
<organism evidence="1 2">
    <name type="scientific">Neotamlana sargassicola</name>
    <dbReference type="NCBI Taxonomy" id="2883125"/>
    <lineage>
        <taxon>Bacteria</taxon>
        <taxon>Pseudomonadati</taxon>
        <taxon>Bacteroidota</taxon>
        <taxon>Flavobacteriia</taxon>
        <taxon>Flavobacteriales</taxon>
        <taxon>Flavobacteriaceae</taxon>
        <taxon>Neotamlana</taxon>
    </lineage>
</organism>